<reference evidence="8" key="2">
    <citation type="submission" date="2022-10" db="EMBL/GenBank/DDBJ databases">
        <authorList>
            <person name="Aronson H.S."/>
        </authorList>
    </citation>
    <scope>NUCLEOTIDE SEQUENCE</scope>
    <source>
        <strain evidence="8">RS19-109</strain>
    </source>
</reference>
<dbReference type="GO" id="GO:0016020">
    <property type="term" value="C:membrane"/>
    <property type="evidence" value="ECO:0007669"/>
    <property type="project" value="TreeGrafter"/>
</dbReference>
<dbReference type="AlphaFoldDB" id="A0A9X4RKX9"/>
<evidence type="ECO:0000313" key="9">
    <source>
        <dbReference type="Proteomes" id="UP001154240"/>
    </source>
</evidence>
<dbReference type="GO" id="GO:0051603">
    <property type="term" value="P:proteolysis involved in protein catabolic process"/>
    <property type="evidence" value="ECO:0007669"/>
    <property type="project" value="TreeGrafter"/>
</dbReference>
<evidence type="ECO:0000256" key="4">
    <source>
        <dbReference type="ARBA" id="ARBA00022833"/>
    </source>
</evidence>
<evidence type="ECO:0000256" key="3">
    <source>
        <dbReference type="ARBA" id="ARBA00022801"/>
    </source>
</evidence>
<keyword evidence="3 6" id="KW-0378">Hydrolase</keyword>
<comment type="similarity">
    <text evidence="6">Belongs to the peptidase M48 family.</text>
</comment>
<evidence type="ECO:0000256" key="1">
    <source>
        <dbReference type="ARBA" id="ARBA00022670"/>
    </source>
</evidence>
<evidence type="ECO:0000256" key="6">
    <source>
        <dbReference type="RuleBase" id="RU003983"/>
    </source>
</evidence>
<comment type="cofactor">
    <cofactor evidence="6">
        <name>Zn(2+)</name>
        <dbReference type="ChEBI" id="CHEBI:29105"/>
    </cofactor>
    <text evidence="6">Binds 1 zinc ion per subunit.</text>
</comment>
<dbReference type="InterPro" id="IPR001915">
    <property type="entry name" value="Peptidase_M48"/>
</dbReference>
<name>A0A9X4RKX9_9BACT</name>
<evidence type="ECO:0000259" key="7">
    <source>
        <dbReference type="Pfam" id="PF01435"/>
    </source>
</evidence>
<proteinExistence type="inferred from homology"/>
<evidence type="ECO:0000256" key="2">
    <source>
        <dbReference type="ARBA" id="ARBA00022723"/>
    </source>
</evidence>
<dbReference type="PANTHER" id="PTHR22726:SF1">
    <property type="entry name" value="METALLOENDOPEPTIDASE OMA1, MITOCHONDRIAL"/>
    <property type="match status" value="1"/>
</dbReference>
<dbReference type="PROSITE" id="PS51257">
    <property type="entry name" value="PROKAR_LIPOPROTEIN"/>
    <property type="match status" value="1"/>
</dbReference>
<sequence>MENKRPSVFVVFFALCCLVLTSGCETSGVFDNLGAIQVGNFRLSESQVGAIKKSAQAMGKAFTDITPEQEYYVGRAVGATLLGRYQPRTEANSVQYLNLVGDSLAAVSDMPETYGGYHFVLLEDEGINAFAAPGGLIFISRGMLRCCQDEDTLAAVLAHEIAHVQLKHGLQAIKTSRLTTAFSIMATEGAKQAGGPELSQLTALFEDSIHDVTATLVNSGYSRAFEREADAVALVILGRAGYDQHSLVTLLREMKLRLNPQGLDFAKTHPDPAERIAELEPQLGEATVPPGKPQRQQRFKSIFGSI</sequence>
<comment type="caution">
    <text evidence="8">The sequence shown here is derived from an EMBL/GenBank/DDBJ whole genome shotgun (WGS) entry which is preliminary data.</text>
</comment>
<protein>
    <submittedName>
        <fullName evidence="8">M48 family metallopeptidase</fullName>
    </submittedName>
</protein>
<keyword evidence="1 6" id="KW-0645">Protease</keyword>
<dbReference type="InterPro" id="IPR051156">
    <property type="entry name" value="Mito/Outer_Membr_Metalloprot"/>
</dbReference>
<keyword evidence="4 6" id="KW-0862">Zinc</keyword>
<dbReference type="GO" id="GO:0004222">
    <property type="term" value="F:metalloendopeptidase activity"/>
    <property type="evidence" value="ECO:0007669"/>
    <property type="project" value="InterPro"/>
</dbReference>
<evidence type="ECO:0000313" key="8">
    <source>
        <dbReference type="EMBL" id="MDG4475074.1"/>
    </source>
</evidence>
<accession>A0A9X4RKX9</accession>
<dbReference type="GO" id="GO:0046872">
    <property type="term" value="F:metal ion binding"/>
    <property type="evidence" value="ECO:0007669"/>
    <property type="project" value="UniProtKB-KW"/>
</dbReference>
<reference evidence="8" key="1">
    <citation type="journal article" date="2022" name="bioRxiv">
        <title>Thiovibrio frasassiensisgen. nov., sp. nov., an autotrophic, elemental sulfur disproportionating bacterium isolated from sulfidic karst sediment, and proposal of Thiovibrionaceae fam. nov.</title>
        <authorList>
            <person name="Aronson H."/>
            <person name="Thomas C."/>
            <person name="Bhattacharyya M."/>
            <person name="Eckstein S."/>
            <person name="Jensen S."/>
            <person name="Barco R."/>
            <person name="Macalady J."/>
            <person name="Amend J."/>
        </authorList>
    </citation>
    <scope>NUCLEOTIDE SEQUENCE</scope>
    <source>
        <strain evidence="8">RS19-109</strain>
    </source>
</reference>
<dbReference type="PANTHER" id="PTHR22726">
    <property type="entry name" value="METALLOENDOPEPTIDASE OMA1"/>
    <property type="match status" value="1"/>
</dbReference>
<evidence type="ECO:0000256" key="5">
    <source>
        <dbReference type="ARBA" id="ARBA00023049"/>
    </source>
</evidence>
<keyword evidence="2" id="KW-0479">Metal-binding</keyword>
<dbReference type="Gene3D" id="3.30.2010.10">
    <property type="entry name" value="Metalloproteases ('zincins'), catalytic domain"/>
    <property type="match status" value="1"/>
</dbReference>
<feature type="domain" description="Peptidase M48" evidence="7">
    <location>
        <begin position="95"/>
        <end position="280"/>
    </location>
</feature>
<keyword evidence="5 6" id="KW-0482">Metalloprotease</keyword>
<keyword evidence="9" id="KW-1185">Reference proteome</keyword>
<dbReference type="Proteomes" id="UP001154240">
    <property type="component" value="Unassembled WGS sequence"/>
</dbReference>
<dbReference type="EMBL" id="JAPHEH010000001">
    <property type="protein sequence ID" value="MDG4475074.1"/>
    <property type="molecule type" value="Genomic_DNA"/>
</dbReference>
<dbReference type="RefSeq" id="WP_307632050.1">
    <property type="nucleotide sequence ID" value="NZ_JAPHEH010000001.1"/>
</dbReference>
<dbReference type="Pfam" id="PF01435">
    <property type="entry name" value="Peptidase_M48"/>
    <property type="match status" value="1"/>
</dbReference>
<dbReference type="CDD" id="cd07324">
    <property type="entry name" value="M48C_Oma1-like"/>
    <property type="match status" value="1"/>
</dbReference>
<organism evidence="8 9">
    <name type="scientific">Thiovibrio frasassiensis</name>
    <dbReference type="NCBI Taxonomy" id="2984131"/>
    <lineage>
        <taxon>Bacteria</taxon>
        <taxon>Pseudomonadati</taxon>
        <taxon>Thermodesulfobacteriota</taxon>
        <taxon>Desulfobulbia</taxon>
        <taxon>Desulfobulbales</taxon>
        <taxon>Thiovibrionaceae</taxon>
        <taxon>Thiovibrio</taxon>
    </lineage>
</organism>
<gene>
    <name evidence="8" type="ORF">OLX77_02725</name>
</gene>